<evidence type="ECO:0000259" key="16">
    <source>
        <dbReference type="Pfam" id="PF04151"/>
    </source>
</evidence>
<dbReference type="Gene3D" id="2.60.120.380">
    <property type="match status" value="2"/>
</dbReference>
<feature type="active site" evidence="13">
    <location>
        <position position="559"/>
    </location>
</feature>
<dbReference type="GO" id="GO:0006508">
    <property type="term" value="P:proteolysis"/>
    <property type="evidence" value="ECO:0007669"/>
    <property type="project" value="UniProtKB-KW"/>
</dbReference>
<evidence type="ECO:0000256" key="6">
    <source>
        <dbReference type="ARBA" id="ARBA00022670"/>
    </source>
</evidence>
<evidence type="ECO:0000259" key="17">
    <source>
        <dbReference type="Pfam" id="PF08453"/>
    </source>
</evidence>
<dbReference type="EC" id="3.4.24.3" evidence="4"/>
<evidence type="ECO:0000256" key="11">
    <source>
        <dbReference type="ARBA" id="ARBA00023049"/>
    </source>
</evidence>
<dbReference type="Pfam" id="PF01752">
    <property type="entry name" value="Peptidase_M9"/>
    <property type="match status" value="1"/>
</dbReference>
<comment type="cofactor">
    <cofactor evidence="2">
        <name>Zn(2+)</name>
        <dbReference type="ChEBI" id="CHEBI:29105"/>
    </cofactor>
</comment>
<keyword evidence="11" id="KW-0482">Metalloprotease</keyword>
<evidence type="ECO:0000256" key="14">
    <source>
        <dbReference type="SAM" id="MobiDB-lite"/>
    </source>
</evidence>
<feature type="domain" description="Peptidase C-terminal archaeal/bacterial" evidence="16">
    <location>
        <begin position="871"/>
        <end position="938"/>
    </location>
</feature>
<dbReference type="Pfam" id="PF04151">
    <property type="entry name" value="PPC"/>
    <property type="match status" value="1"/>
</dbReference>
<accession>A0A4R3VD68</accession>
<dbReference type="InterPro" id="IPR013661">
    <property type="entry name" value="Peptidase_M9_N_dom"/>
</dbReference>
<keyword evidence="5" id="KW-0964">Secreted</keyword>
<evidence type="ECO:0000256" key="2">
    <source>
        <dbReference type="ARBA" id="ARBA00001947"/>
    </source>
</evidence>
<evidence type="ECO:0000313" key="18">
    <source>
        <dbReference type="EMBL" id="TCV02091.1"/>
    </source>
</evidence>
<keyword evidence="7" id="KW-0479">Metal-binding</keyword>
<dbReference type="Gene3D" id="1.10.390.20">
    <property type="match status" value="1"/>
</dbReference>
<keyword evidence="8 15" id="KW-0732">Signal</keyword>
<keyword evidence="10" id="KW-0862">Zinc</keyword>
<gene>
    <name evidence="18" type="ORF">EV671_1005126</name>
</gene>
<comment type="catalytic activity">
    <reaction evidence="1">
        <text>Digestion of native collagen in the triple helical region at Xaa-|-Gly bonds. With synthetic peptides, a preference is shown for Gly at P3 and P1', Pro and Ala at P2 and P2', and hydroxyproline, Ala or Arg at P3'.</text>
        <dbReference type="EC" id="3.4.24.3"/>
    </reaction>
</comment>
<sequence length="953" mass="100974">MLTQSSAALATRQRRRLRWLPAAATLALGCAAAHAAPAEDHPSPASTHTAAAQAARAELLRQTQAATRPGAPHNGAHVARQAVHPSQLPLRRQDDSLPNRQRIGEPTSAAPTTTLPPARAAAIKAAVKIQAAGSTRLLAATNAAPVACTGQDFVGRNGQNLIGFIDAADLRGCMYSLYTGSVAQYRTVFSDANIITVSNELKARALNYPGDDSNHAMNLLSFLRTAGYWNFMSTQGDAANGIPAGSRAMMNAARGALVQLTVSPNFYNKTESNAYFASEVFKTTPSGFAAAFAPSARRWLDQTDPATVGIGYWTGETIMGAMNVLFNGNFQADYRAAVQNDPSYAQSLNAFLTRNLGLIGGGNSYHLSNAMGELIRFVQYPAIGSQVRALGVGQMPNFPISSDNTIDAWMRAAAVVDQYDAANCNAYGTCNGYAQVAQLKLPIRYACGTQYTIRAQAMTAQQLADTCTSVTNEAQYFFGLMGTDAAHPVANDNNTTLELVVFDNYGQYSRFSGYLFGNGTNNGGIFLEGDPAAPGNQARFLAFRADWLASFEIWNLNHEFTHYLDARYDMWGKFSDYPLYPNTNGIANPSVWWIEGLAEYVSYSYRRAYYPDATSRAQTAPLALSDVTGNTYDSGQPRVYNWGYLAVRYMLERQPAQDHAFVPMMRVGNYTGYSAQISAIGSTLDADFGNWLNQCVAGGDTTSSTCASLRAGTLPLVPASAIGNCNLGYTNQLANGCARTLTPGGQLQFAIPSSSWGQVIFKLSQVNGAVDLYAQADGWAGPSSYVGTASSTGQDVSVTVPTGTTGWTYVTAVPRAGFVSATLRGMFSNLPIAAAADWTAAPACTDPYAPALNASTACVRKAQASSGAPLWFSVPVPAGKTAITVRTGLGSGNADLYVQANAWPSTSSFGCSSTGSGNTESCTLTGLQPGSYVYVMVNAASPFSGLSIAASAN</sequence>
<organism evidence="18 19">
    <name type="scientific">Roseateles saccharophilus</name>
    <name type="common">Pseudomonas saccharophila</name>
    <dbReference type="NCBI Taxonomy" id="304"/>
    <lineage>
        <taxon>Bacteria</taxon>
        <taxon>Pseudomonadati</taxon>
        <taxon>Pseudomonadota</taxon>
        <taxon>Betaproteobacteria</taxon>
        <taxon>Burkholderiales</taxon>
        <taxon>Sphaerotilaceae</taxon>
        <taxon>Roseateles</taxon>
    </lineage>
</organism>
<evidence type="ECO:0000256" key="8">
    <source>
        <dbReference type="ARBA" id="ARBA00022729"/>
    </source>
</evidence>
<evidence type="ECO:0000256" key="10">
    <source>
        <dbReference type="ARBA" id="ARBA00022833"/>
    </source>
</evidence>
<evidence type="ECO:0000256" key="3">
    <source>
        <dbReference type="ARBA" id="ARBA00004613"/>
    </source>
</evidence>
<proteinExistence type="predicted"/>
<evidence type="ECO:0000256" key="5">
    <source>
        <dbReference type="ARBA" id="ARBA00022525"/>
    </source>
</evidence>
<evidence type="ECO:0000313" key="19">
    <source>
        <dbReference type="Proteomes" id="UP000295110"/>
    </source>
</evidence>
<dbReference type="PRINTS" id="PR00931">
    <property type="entry name" value="MICOLLPTASE"/>
</dbReference>
<evidence type="ECO:0000256" key="13">
    <source>
        <dbReference type="PIRSR" id="PIRSR602169-1"/>
    </source>
</evidence>
<evidence type="ECO:0000256" key="1">
    <source>
        <dbReference type="ARBA" id="ARBA00000424"/>
    </source>
</evidence>
<dbReference type="EMBL" id="SMBU01000005">
    <property type="protein sequence ID" value="TCV02091.1"/>
    <property type="molecule type" value="Genomic_DNA"/>
</dbReference>
<dbReference type="InterPro" id="IPR002169">
    <property type="entry name" value="Peptidase_M9A/M9B"/>
</dbReference>
<keyword evidence="12" id="KW-0865">Zymogen</keyword>
<reference evidence="18 19" key="1">
    <citation type="submission" date="2019-03" db="EMBL/GenBank/DDBJ databases">
        <title>Genomic Encyclopedia of Type Strains, Phase IV (KMG-IV): sequencing the most valuable type-strain genomes for metagenomic binning, comparative biology and taxonomic classification.</title>
        <authorList>
            <person name="Goeker M."/>
        </authorList>
    </citation>
    <scope>NUCLEOTIDE SEQUENCE [LARGE SCALE GENOMIC DNA]</scope>
    <source>
        <strain evidence="18 19">DSM 654</strain>
    </source>
</reference>
<feature type="region of interest" description="Disordered" evidence="14">
    <location>
        <begin position="66"/>
        <end position="115"/>
    </location>
</feature>
<evidence type="ECO:0000256" key="7">
    <source>
        <dbReference type="ARBA" id="ARBA00022723"/>
    </source>
</evidence>
<feature type="domain" description="Peptidase M9 collagenase N-terminal" evidence="17">
    <location>
        <begin position="148"/>
        <end position="306"/>
    </location>
</feature>
<keyword evidence="9" id="KW-0378">Hydrolase</keyword>
<dbReference type="Gene3D" id="3.40.30.160">
    <property type="entry name" value="Collagenase ColT, N-terminal domain"/>
    <property type="match status" value="1"/>
</dbReference>
<dbReference type="Pfam" id="PF08453">
    <property type="entry name" value="Peptidase_M9_N"/>
    <property type="match status" value="1"/>
</dbReference>
<keyword evidence="6" id="KW-0645">Protease</keyword>
<keyword evidence="19" id="KW-1185">Reference proteome</keyword>
<comment type="caution">
    <text evidence="18">The sequence shown here is derived from an EMBL/GenBank/DDBJ whole genome shotgun (WGS) entry which is preliminary data.</text>
</comment>
<feature type="chain" id="PRO_5020209568" description="microbial collagenase" evidence="15">
    <location>
        <begin position="36"/>
        <end position="953"/>
    </location>
</feature>
<comment type="subcellular location">
    <subcellularLocation>
        <location evidence="3">Secreted</location>
    </subcellularLocation>
</comment>
<dbReference type="OrthoDB" id="9798386at2"/>
<dbReference type="InterPro" id="IPR007280">
    <property type="entry name" value="Peptidase_C_arc/bac"/>
</dbReference>
<feature type="compositionally biased region" description="Low complexity" evidence="14">
    <location>
        <begin position="106"/>
        <end position="115"/>
    </location>
</feature>
<evidence type="ECO:0000256" key="4">
    <source>
        <dbReference type="ARBA" id="ARBA00012653"/>
    </source>
</evidence>
<evidence type="ECO:0000256" key="12">
    <source>
        <dbReference type="ARBA" id="ARBA00023145"/>
    </source>
</evidence>
<feature type="signal peptide" evidence="15">
    <location>
        <begin position="1"/>
        <end position="35"/>
    </location>
</feature>
<dbReference type="Proteomes" id="UP000295110">
    <property type="component" value="Unassembled WGS sequence"/>
</dbReference>
<name>A0A4R3VD68_ROSSA</name>
<dbReference type="AlphaFoldDB" id="A0A4R3VD68"/>
<evidence type="ECO:0000256" key="9">
    <source>
        <dbReference type="ARBA" id="ARBA00022801"/>
    </source>
</evidence>
<protein>
    <recommendedName>
        <fullName evidence="4">microbial collagenase</fullName>
        <ecNumber evidence="4">3.4.24.3</ecNumber>
    </recommendedName>
</protein>
<dbReference type="GO" id="GO:0008270">
    <property type="term" value="F:zinc ion binding"/>
    <property type="evidence" value="ECO:0007669"/>
    <property type="project" value="InterPro"/>
</dbReference>
<evidence type="ECO:0000256" key="15">
    <source>
        <dbReference type="SAM" id="SignalP"/>
    </source>
</evidence>
<dbReference type="RefSeq" id="WP_132570460.1">
    <property type="nucleotide sequence ID" value="NZ_CBCSGL010000005.1"/>
</dbReference>
<dbReference type="GO" id="GO:0004222">
    <property type="term" value="F:metalloendopeptidase activity"/>
    <property type="evidence" value="ECO:0007669"/>
    <property type="project" value="UniProtKB-EC"/>
</dbReference>
<dbReference type="GO" id="GO:0005576">
    <property type="term" value="C:extracellular region"/>
    <property type="evidence" value="ECO:0007669"/>
    <property type="project" value="UniProtKB-SubCell"/>
</dbReference>